<dbReference type="SUPFAM" id="SSF54909">
    <property type="entry name" value="Dimeric alpha+beta barrel"/>
    <property type="match status" value="1"/>
</dbReference>
<dbReference type="GO" id="GO:0004497">
    <property type="term" value="F:monooxygenase activity"/>
    <property type="evidence" value="ECO:0007669"/>
    <property type="project" value="UniProtKB-KW"/>
</dbReference>
<keyword evidence="2" id="KW-0503">Monooxygenase</keyword>
<gene>
    <name evidence="2" type="ORF">H0264_27215</name>
</gene>
<dbReference type="InterPro" id="IPR007138">
    <property type="entry name" value="ABM_dom"/>
</dbReference>
<feature type="domain" description="ABM" evidence="1">
    <location>
        <begin position="5"/>
        <end position="53"/>
    </location>
</feature>
<dbReference type="KEGG" id="nhu:H0264_27215"/>
<dbReference type="Proteomes" id="UP000515512">
    <property type="component" value="Chromosome"/>
</dbReference>
<evidence type="ECO:0000313" key="3">
    <source>
        <dbReference type="Proteomes" id="UP000515512"/>
    </source>
</evidence>
<reference evidence="2 3" key="1">
    <citation type="submission" date="2020-07" db="EMBL/GenBank/DDBJ databases">
        <authorList>
            <person name="Zhuang K."/>
            <person name="Ran Y."/>
        </authorList>
    </citation>
    <scope>NUCLEOTIDE SEQUENCE [LARGE SCALE GENOMIC DNA]</scope>
    <source>
        <strain evidence="2 3">WCH-YHL-001</strain>
    </source>
</reference>
<dbReference type="AlphaFoldDB" id="A0A7D6VPQ8"/>
<sequence>MRGARVEQARKEAGTLLYVLNRSTDDQHLFWVTELYSDEKAFAAHRDSAAMASASPVLSELIAEAEVLVGEPVRSKGMPEG</sequence>
<proteinExistence type="predicted"/>
<name>A0A7D6VPQ8_9NOCA</name>
<keyword evidence="3" id="KW-1185">Reference proteome</keyword>
<keyword evidence="2" id="KW-0560">Oxidoreductase</keyword>
<evidence type="ECO:0000259" key="1">
    <source>
        <dbReference type="Pfam" id="PF03992"/>
    </source>
</evidence>
<dbReference type="EMBL" id="CP059399">
    <property type="protein sequence ID" value="QLY34696.1"/>
    <property type="molecule type" value="Genomic_DNA"/>
</dbReference>
<protein>
    <submittedName>
        <fullName evidence="2">Antibiotic biosynthesis monooxygenase</fullName>
    </submittedName>
</protein>
<dbReference type="InterPro" id="IPR011008">
    <property type="entry name" value="Dimeric_a/b-barrel"/>
</dbReference>
<dbReference type="Pfam" id="PF03992">
    <property type="entry name" value="ABM"/>
    <property type="match status" value="1"/>
</dbReference>
<dbReference type="Gene3D" id="3.30.70.100">
    <property type="match status" value="1"/>
</dbReference>
<dbReference type="RefSeq" id="WP_181585855.1">
    <property type="nucleotide sequence ID" value="NZ_CP059399.1"/>
</dbReference>
<evidence type="ECO:0000313" key="2">
    <source>
        <dbReference type="EMBL" id="QLY34696.1"/>
    </source>
</evidence>
<organism evidence="2 3">
    <name type="scientific">Nocardia huaxiensis</name>
    <dbReference type="NCBI Taxonomy" id="2755382"/>
    <lineage>
        <taxon>Bacteria</taxon>
        <taxon>Bacillati</taxon>
        <taxon>Actinomycetota</taxon>
        <taxon>Actinomycetes</taxon>
        <taxon>Mycobacteriales</taxon>
        <taxon>Nocardiaceae</taxon>
        <taxon>Nocardia</taxon>
    </lineage>
</organism>
<accession>A0A7D6VPQ8</accession>